<dbReference type="KEGG" id="fcz:IMF26_08900"/>
<dbReference type="AlphaFoldDB" id="A0AAT9LAJ3"/>
<evidence type="ECO:0000313" key="7">
    <source>
        <dbReference type="EMBL" id="QUL98150.1"/>
    </source>
</evidence>
<proteinExistence type="predicted"/>
<evidence type="ECO:0000256" key="4">
    <source>
        <dbReference type="ARBA" id="ARBA00022741"/>
    </source>
</evidence>
<reference evidence="7" key="2">
    <citation type="journal article" date="2023" name="Biology">
        <title>Prokaryotic Life Associated with Coal-Fire Gas Vents Revealed by Metagenomics.</title>
        <authorList>
            <person name="Kadnikov V.V."/>
            <person name="Mardanov A.V."/>
            <person name="Beletsky A.V."/>
            <person name="Karnachuk O.V."/>
            <person name="Ravin N.V."/>
        </authorList>
    </citation>
    <scope>NUCLEOTIDE SEQUENCE</scope>
    <source>
        <strain evidence="7">Bu02</strain>
    </source>
</reference>
<dbReference type="GO" id="GO:0051191">
    <property type="term" value="P:prosthetic group biosynthetic process"/>
    <property type="evidence" value="ECO:0007669"/>
    <property type="project" value="InterPro"/>
</dbReference>
<organism evidence="7">
    <name type="scientific">Candidatus Fermentithermobacillus carboniphilus</name>
    <dbReference type="NCBI Taxonomy" id="3085328"/>
    <lineage>
        <taxon>Bacteria</taxon>
        <taxon>Bacillati</taxon>
        <taxon>Bacillota</taxon>
        <taxon>Candidatus Fermentithermobacillia</taxon>
        <taxon>Candidatus Fermentithermobacillales</taxon>
        <taxon>Candidatus Fermentithermobacillaceae</taxon>
        <taxon>Candidatus Fermentithermobacillus</taxon>
    </lineage>
</organism>
<dbReference type="EMBL" id="CP062796">
    <property type="protein sequence ID" value="QUL98150.1"/>
    <property type="molecule type" value="Genomic_DNA"/>
</dbReference>
<dbReference type="GO" id="GO:0050519">
    <property type="term" value="F:holo-citrate lyase synthase activity"/>
    <property type="evidence" value="ECO:0007669"/>
    <property type="project" value="UniProtKB-EC"/>
</dbReference>
<comment type="catalytic activity">
    <reaction evidence="1">
        <text>3'-dephospho-CoA + ATP = 2'-(5''-triphospho-alpha-D-ribosyl)-3'-dephospho-CoA + adenine</text>
        <dbReference type="Rhea" id="RHEA:15117"/>
        <dbReference type="ChEBI" id="CHEBI:16708"/>
        <dbReference type="ChEBI" id="CHEBI:30616"/>
        <dbReference type="ChEBI" id="CHEBI:57328"/>
        <dbReference type="ChEBI" id="CHEBI:61378"/>
        <dbReference type="EC" id="2.4.2.52"/>
    </reaction>
</comment>
<dbReference type="GO" id="GO:0005524">
    <property type="term" value="F:ATP binding"/>
    <property type="evidence" value="ECO:0007669"/>
    <property type="project" value="UniProtKB-KW"/>
</dbReference>
<keyword evidence="3" id="KW-0548">Nucleotidyltransferase</keyword>
<accession>A0AAT9LAJ3</accession>
<comment type="catalytic activity">
    <reaction evidence="6">
        <text>apo-[citrate lyase ACP] + 2'-(5''-triphospho-alpha-D-ribosyl)-3'-dephospho-CoA = holo-[citrate lyase ACP] + diphosphate</text>
        <dbReference type="Rhea" id="RHEA:16333"/>
        <dbReference type="Rhea" id="RHEA-COMP:10157"/>
        <dbReference type="Rhea" id="RHEA-COMP:10158"/>
        <dbReference type="ChEBI" id="CHEBI:29999"/>
        <dbReference type="ChEBI" id="CHEBI:33019"/>
        <dbReference type="ChEBI" id="CHEBI:61378"/>
        <dbReference type="ChEBI" id="CHEBI:82683"/>
        <dbReference type="EC" id="2.7.7.61"/>
    </reaction>
</comment>
<dbReference type="GO" id="GO:0046917">
    <property type="term" value="F:triphosphoribosyl-dephospho-CoA synthase activity"/>
    <property type="evidence" value="ECO:0007669"/>
    <property type="project" value="UniProtKB-EC"/>
</dbReference>
<dbReference type="Pfam" id="PF03802">
    <property type="entry name" value="CitX"/>
    <property type="match status" value="1"/>
</dbReference>
<keyword evidence="4" id="KW-0547">Nucleotide-binding</keyword>
<dbReference type="Gene3D" id="1.10.4200.10">
    <property type="entry name" value="Triphosphoribosyl-dephospho-CoA protein"/>
    <property type="match status" value="1"/>
</dbReference>
<gene>
    <name evidence="7" type="ORF">IMF26_08900</name>
</gene>
<dbReference type="PANTHER" id="PTHR30201:SF2">
    <property type="entry name" value="2-(5''-TRIPHOSPHORIBOSYL)-3'-DEPHOSPHOCOENZYME-A SYNTHASE"/>
    <property type="match status" value="1"/>
</dbReference>
<reference evidence="7" key="1">
    <citation type="submission" date="2020-10" db="EMBL/GenBank/DDBJ databases">
        <authorList>
            <person name="Kadnikov V."/>
            <person name="Beletsky A.V."/>
            <person name="Mardanov A.V."/>
            <person name="Karnachuk O.V."/>
            <person name="Ravin N.V."/>
        </authorList>
    </citation>
    <scope>NUCLEOTIDE SEQUENCE</scope>
    <source>
        <strain evidence="7">Bu02</strain>
    </source>
</reference>
<evidence type="ECO:0000256" key="1">
    <source>
        <dbReference type="ARBA" id="ARBA00001210"/>
    </source>
</evidence>
<evidence type="ECO:0000256" key="3">
    <source>
        <dbReference type="ARBA" id="ARBA00022695"/>
    </source>
</evidence>
<keyword evidence="2" id="KW-0808">Transferase</keyword>
<dbReference type="InterPro" id="IPR005551">
    <property type="entry name" value="CitX"/>
</dbReference>
<dbReference type="InterPro" id="IPR002736">
    <property type="entry name" value="CitG"/>
</dbReference>
<protein>
    <submittedName>
        <fullName evidence="7">Triphosphoribosyl-dephospho-CoA synthase</fullName>
    </submittedName>
</protein>
<name>A0AAT9LAJ3_9FIRM</name>
<evidence type="ECO:0000256" key="5">
    <source>
        <dbReference type="ARBA" id="ARBA00022840"/>
    </source>
</evidence>
<keyword evidence="5" id="KW-0067">ATP-binding</keyword>
<evidence type="ECO:0000256" key="6">
    <source>
        <dbReference type="ARBA" id="ARBA00048574"/>
    </source>
</evidence>
<dbReference type="PANTHER" id="PTHR30201">
    <property type="entry name" value="TRIPHOSPHORIBOSYL-DEPHOSPHO-COA SYNTHASE"/>
    <property type="match status" value="1"/>
</dbReference>
<sequence length="525" mass="55803">MSFDEILAAKEARLNQVARLWSEGTPWVITLGVNLPGGAASYPFADDLLTAAWLSVSRAFCGSGLVLQLPYRVFDAAGPFAIAVPQRKETVQKPYEASTALRIKPNAEPGGGANSVTDTGGNIGARSDIREIKEMLVRIEERHPLGRLFDLDLLVPGIGPVSRTHLGLSPRQCLVCQEVAHVCRKRGTHTVEELRKAVLDLLDRYDPRAFALFAGDGIRVNVLSAEIGEKAVAGMLLEAAAWPSPGLVSPVGSGGHTDMNYHTFLMSSSAISSGFSVLAACGLEGRRDGIDLPALASRVRSVGYVFEEEMLRVTRGVNTHKGLLFTLGLVAASAGYLVAPDTYALYPGALKPEDIACTVSRLASSLVQQELGSPGPASARAKRLYEASGLTGPRGEAARGLPTVLSAGLPALKEALDQGYGVNDSLVHTLVSLIAVVEDTAIAGRHGVETLREKVWPAARNALSAGSIFTSKGRELILKMQEDFDRERINPGGSADLTAVSCSLYLLEQGGFPREALDQVSVFHS</sequence>
<evidence type="ECO:0000256" key="2">
    <source>
        <dbReference type="ARBA" id="ARBA00022679"/>
    </source>
</evidence>
<dbReference type="Pfam" id="PF01874">
    <property type="entry name" value="CitG"/>
    <property type="match status" value="1"/>
</dbReference>